<feature type="compositionally biased region" description="Basic and acidic residues" evidence="1">
    <location>
        <begin position="421"/>
        <end position="464"/>
    </location>
</feature>
<proteinExistence type="predicted"/>
<feature type="compositionally biased region" description="Basic and acidic residues" evidence="1">
    <location>
        <begin position="1525"/>
        <end position="1536"/>
    </location>
</feature>
<accession>A0A310SIA6</accession>
<feature type="region of interest" description="Disordered" evidence="1">
    <location>
        <begin position="279"/>
        <end position="338"/>
    </location>
</feature>
<feature type="region of interest" description="Disordered" evidence="1">
    <location>
        <begin position="2475"/>
        <end position="2509"/>
    </location>
</feature>
<feature type="region of interest" description="Disordered" evidence="1">
    <location>
        <begin position="871"/>
        <end position="917"/>
    </location>
</feature>
<dbReference type="Proteomes" id="UP000250275">
    <property type="component" value="Unassembled WGS sequence"/>
</dbReference>
<reference evidence="3 4" key="1">
    <citation type="submission" date="2015-07" db="EMBL/GenBank/DDBJ databases">
        <title>The genome of Eufriesea mexicana.</title>
        <authorList>
            <person name="Pan H."/>
            <person name="Kapheim K."/>
        </authorList>
    </citation>
    <scope>NUCLEOTIDE SEQUENCE [LARGE SCALE GENOMIC DNA]</scope>
    <source>
        <strain evidence="3">0111107269</strain>
        <tissue evidence="3">Whole body</tissue>
    </source>
</reference>
<feature type="compositionally biased region" description="Polar residues" evidence="1">
    <location>
        <begin position="2498"/>
        <end position="2509"/>
    </location>
</feature>
<feature type="compositionally biased region" description="Basic and acidic residues" evidence="1">
    <location>
        <begin position="900"/>
        <end position="917"/>
    </location>
</feature>
<feature type="compositionally biased region" description="Basic and acidic residues" evidence="1">
    <location>
        <begin position="1820"/>
        <end position="1836"/>
    </location>
</feature>
<evidence type="ECO:0000313" key="3">
    <source>
        <dbReference type="EMBL" id="OAD62508.1"/>
    </source>
</evidence>
<feature type="compositionally biased region" description="Polar residues" evidence="1">
    <location>
        <begin position="1697"/>
        <end position="1717"/>
    </location>
</feature>
<feature type="compositionally biased region" description="Polar residues" evidence="1">
    <location>
        <begin position="1756"/>
        <end position="1779"/>
    </location>
</feature>
<feature type="compositionally biased region" description="Basic and acidic residues" evidence="1">
    <location>
        <begin position="821"/>
        <end position="842"/>
    </location>
</feature>
<feature type="compositionally biased region" description="Basic and acidic residues" evidence="1">
    <location>
        <begin position="538"/>
        <end position="583"/>
    </location>
</feature>
<feature type="region of interest" description="Disordered" evidence="1">
    <location>
        <begin position="528"/>
        <end position="583"/>
    </location>
</feature>
<feature type="compositionally biased region" description="Polar residues" evidence="1">
    <location>
        <begin position="2092"/>
        <end position="2104"/>
    </location>
</feature>
<feature type="chain" id="PRO_5016389649" evidence="2">
    <location>
        <begin position="20"/>
        <end position="2509"/>
    </location>
</feature>
<feature type="region of interest" description="Disordered" evidence="1">
    <location>
        <begin position="1525"/>
        <end position="1855"/>
    </location>
</feature>
<feature type="compositionally biased region" description="Basic and acidic residues" evidence="1">
    <location>
        <begin position="2158"/>
        <end position="2169"/>
    </location>
</feature>
<feature type="compositionally biased region" description="Basic and acidic residues" evidence="1">
    <location>
        <begin position="284"/>
        <end position="297"/>
    </location>
</feature>
<feature type="compositionally biased region" description="Basic and acidic residues" evidence="1">
    <location>
        <begin position="318"/>
        <end position="338"/>
    </location>
</feature>
<feature type="compositionally biased region" description="Basic and acidic residues" evidence="1">
    <location>
        <begin position="2105"/>
        <end position="2116"/>
    </location>
</feature>
<feature type="compositionally biased region" description="Polar residues" evidence="1">
    <location>
        <begin position="1970"/>
        <end position="1984"/>
    </location>
</feature>
<feature type="region of interest" description="Disordered" evidence="1">
    <location>
        <begin position="631"/>
        <end position="674"/>
    </location>
</feature>
<feature type="compositionally biased region" description="Basic and acidic residues" evidence="1">
    <location>
        <begin position="475"/>
        <end position="490"/>
    </location>
</feature>
<feature type="region of interest" description="Disordered" evidence="1">
    <location>
        <begin position="415"/>
        <end position="501"/>
    </location>
</feature>
<feature type="compositionally biased region" description="Basic and acidic residues" evidence="1">
    <location>
        <begin position="1429"/>
        <end position="1456"/>
    </location>
</feature>
<feature type="signal peptide" evidence="2">
    <location>
        <begin position="1"/>
        <end position="19"/>
    </location>
</feature>
<feature type="region of interest" description="Disordered" evidence="1">
    <location>
        <begin position="2355"/>
        <end position="2387"/>
    </location>
</feature>
<feature type="compositionally biased region" description="Polar residues" evidence="1">
    <location>
        <begin position="1540"/>
        <end position="1563"/>
    </location>
</feature>
<feature type="compositionally biased region" description="Basic and acidic residues" evidence="1">
    <location>
        <begin position="1614"/>
        <end position="1623"/>
    </location>
</feature>
<protein>
    <submittedName>
        <fullName evidence="3">Uncharacterized protein</fullName>
    </submittedName>
</protein>
<organism evidence="3 4">
    <name type="scientific">Eufriesea mexicana</name>
    <dbReference type="NCBI Taxonomy" id="516756"/>
    <lineage>
        <taxon>Eukaryota</taxon>
        <taxon>Metazoa</taxon>
        <taxon>Ecdysozoa</taxon>
        <taxon>Arthropoda</taxon>
        <taxon>Hexapoda</taxon>
        <taxon>Insecta</taxon>
        <taxon>Pterygota</taxon>
        <taxon>Neoptera</taxon>
        <taxon>Endopterygota</taxon>
        <taxon>Hymenoptera</taxon>
        <taxon>Apocrita</taxon>
        <taxon>Aculeata</taxon>
        <taxon>Apoidea</taxon>
        <taxon>Anthophila</taxon>
        <taxon>Apidae</taxon>
        <taxon>Eufriesea</taxon>
    </lineage>
</organism>
<feature type="compositionally biased region" description="Basic and acidic residues" evidence="1">
    <location>
        <begin position="2183"/>
        <end position="2206"/>
    </location>
</feature>
<feature type="region of interest" description="Disordered" evidence="1">
    <location>
        <begin position="2408"/>
        <end position="2456"/>
    </location>
</feature>
<keyword evidence="4" id="KW-1185">Reference proteome</keyword>
<dbReference type="EMBL" id="KQ759863">
    <property type="protein sequence ID" value="OAD62508.1"/>
    <property type="molecule type" value="Genomic_DNA"/>
</dbReference>
<feature type="region of interest" description="Disordered" evidence="1">
    <location>
        <begin position="1300"/>
        <end position="1329"/>
    </location>
</feature>
<evidence type="ECO:0000256" key="1">
    <source>
        <dbReference type="SAM" id="MobiDB-lite"/>
    </source>
</evidence>
<feature type="compositionally biased region" description="Basic and acidic residues" evidence="1">
    <location>
        <begin position="1379"/>
        <end position="1415"/>
    </location>
</feature>
<feature type="region of interest" description="Disordered" evidence="1">
    <location>
        <begin position="1921"/>
        <end position="2257"/>
    </location>
</feature>
<feature type="compositionally biased region" description="Polar residues" evidence="1">
    <location>
        <begin position="1927"/>
        <end position="1940"/>
    </location>
</feature>
<feature type="compositionally biased region" description="Basic and acidic residues" evidence="1">
    <location>
        <begin position="1355"/>
        <end position="1365"/>
    </location>
</feature>
<feature type="compositionally biased region" description="Basic and acidic residues" evidence="1">
    <location>
        <begin position="2289"/>
        <end position="2317"/>
    </location>
</feature>
<feature type="region of interest" description="Disordered" evidence="1">
    <location>
        <begin position="691"/>
        <end position="718"/>
    </location>
</feature>
<feature type="compositionally biased region" description="Polar residues" evidence="1">
    <location>
        <begin position="1307"/>
        <end position="1329"/>
    </location>
</feature>
<gene>
    <name evidence="3" type="ORF">WN48_07386</name>
</gene>
<evidence type="ECO:0000256" key="2">
    <source>
        <dbReference type="SAM" id="SignalP"/>
    </source>
</evidence>
<feature type="compositionally biased region" description="Polar residues" evidence="1">
    <location>
        <begin position="1845"/>
        <end position="1855"/>
    </location>
</feature>
<evidence type="ECO:0000313" key="4">
    <source>
        <dbReference type="Proteomes" id="UP000250275"/>
    </source>
</evidence>
<sequence>MKTPLILSSFFLHWAIVSAGVRRDTASGRIVEQNGSLRRRNLVEDEAILDNVQRTSSTLQNGRQKSCAHEAELTRREVGSVEKKASSGTDWGGLFLREQKPKEQTSDLPPLISMLTSRHKDSVSVRKAQLHDRRRRSLGQYSNSDYAWTIDGSNDEAEVRKILANAKAQLSTGTSDSMGIFQDNSFGNDWLSFVLPTRSGSFTDMLFNSESEGYDWDTGDFDVNTNWMNSEHLSNAKDTVNYNEAIEASKKDSLGDYKSSHSKWNMGLNQEYLGQLRTETSWSSRDESRQTEAEPARKNVIAPEFRPNEAGKSGSNAIRDHNQWDEGRLIKSDEGRNGKEDYRDIKVNVKNGETLFGDSRIDNSMIVGSDKPSTGELPVKIPEAHNEARQNKQLSNNKSLFISDPLALLPKLEGVGRHGKKSEESTAHESTPRKVHEGLQDRNPVDNIVHRNTKESYLGRKSTNDESSTDNAIDDSPREIAITRDRKTSSIEKGASSQEVEDQGTLGLFKLIGELSKLREELNTGFDENNRNHLLSSSERDARQGAHEERDKYDGAAETSERLDMGEHGRENVHDEREEQEKSVNGHYVSLGDYNYPVSVGEDVKYDWSVANARQKTVTVPNLTVPNLKEEQPRVGKWRGMQDSERKVTSLESVGAKEVRSEGKAEQQEPVKEAEVSVLEVENEIENSRVNDANRHKSGSVNAVERISGIGSKGRGKYDVSDRIETKSIMEHWRGTGIELQGTNEGNRLKLKDLKGKKFDPEVAVGRFEAESLGTKDAKRNKFRSLNMERKKFEWDGLEGEKIWKENLENGKFKAGGAQGKEARSKEPGREKYDSEKLDKKKSGSMNQGKEEARLPVVEKFKPLPDYTLSNVNKSPMENEQKSEQSVSYGAQVNGGKNSIPEHDKVSTKEGNNKSREHDKEIQINYSDFGVEGNKRTELKGYEDNNYGVITISSVGDETYDDDFWNRGIIYEQEDVYAIHNNAFDTFEGSSSDSDNLKYRITSRKKSLNANGERNTYENKGEQYEKLITYGETLKDLNDKISASKYNLKERMMEAGEIRSGKDEVNELELLSIKGDAKERNINVEKGKEKLSWDPKINGSQSEDDDEEDVKSKWMFDKDTSSVEEDEALIKRRKNLQTHRSLSGLANIAGETFANAEIHGENNNARRLSAKTNITGEEPFNHAGVYKGNNKALKSNEIYKPNTREYKLNKLSKASNIARDEIPDNTASISDQVNSVNKISDPLQRYDDKKNTLSLDSAVNQRTRLSGAVGTKSLEDPEGNDESVVATAKAHVVKLRDGNKGFRWSENDTSGVESGRSAESNFGTSATVNRTADKDQFEIRGSRVNFSELSSTDVHAPEYSDRLSKNNDSSGMSHLASLNEDKGNNNEDSRHEGYSDIGKESRKASGSDSETKSDNEAENDPSNGPGKVSSEELERESGYKSAKETKSTRYDMKEADNLSKLHGTDILSPESIDTSVITQQHREKINVSKGYDELDARQEKTGKGYEGSKLNLHVASLIESSIRNKEQDLAEQREGKTVANGVNTVQASDSSSTSGTKFPGNSDTSRKDNISSAAINQASKEEPEEEKITRSNAAEDHSSELNDSKVISNLSLKSSERNEAREEGNEEMASTRVEEELKSRDVKPNLSNSAELSTKENSKEPKKYYSPRLDNPDGHGTTSRSDGEQSGLEVSKVDAMSKSNNPWSTVTQKQAETTGRNGLNDPHNEEDGEEASLNGSESITRDLNKEEAFKEGSPSVEVTESNDVTAESGESSPTANTPRTTEDEVPLSDLGIESSRKSDKLLRKWQGTLDRSTESGTRSVGDEITKDNEKESDKYEAPSAARQLIESSTPGTLTATGVQTALNTEITGEAHSTNEGGNLIVPRSFEGTTVYPINWGDNEEHKEVRGETISTYEEMQVDSALYGPGHTSKSGLSESGSAKGSSKWIHMQEDEIDSSVDRGGNMKEEKRYGASNNGRWLSNASKIDSSVVDGSDYEIGSDTNAGKLGDWDPLRESNPSNVREEVDVRNEESSDRHDQKEEIDTVLTVSRPGLQEWDHNQNRKSEITPFALGRGTSLQDSYMPQKQEGDPRLDDTSGNGKKLQSSVNERNKSRTSGREPQEDDQSSKSGINILPNEQGEESNQKLATRHDELNRISQSTENLHEMSDNEKGHLSLSEVRIEGLPQLKHDQESDSNEKQELRSKTEDKHTSSKNQLNKPTHNIDPEEENEDHDGHHAVSNHLNSVLITETKGGSSLNHHTLNDPVAFEYTSNPIKSDLHKHGDVSSDDSVSSPKEDIGERGLESRGENGGHDLVHSTEDPKSPISKLPDQDWSTFDEHSQVNLGEINVVSNIPLSHSYVHGPLDEMGGSKKSNDPLSRVSKTELPGEADEGIANAKFAKKLQPSFGKFAKPQAKIWNKSGTSSPVSPRKFKSHSDEDELTRSVESSPHASSGEVLGTGNKNGDLCTVLESIFLPANERDNKALSFDESSRVPNEERTDELENTLQVSTFAEGS</sequence>
<feature type="compositionally biased region" description="Basic and acidic residues" evidence="1">
    <location>
        <begin position="2052"/>
        <end position="2062"/>
    </location>
</feature>
<feature type="region of interest" description="Disordered" evidence="1">
    <location>
        <begin position="2270"/>
        <end position="2332"/>
    </location>
</feature>
<feature type="compositionally biased region" description="Basic and acidic residues" evidence="1">
    <location>
        <begin position="1586"/>
        <end position="1603"/>
    </location>
</feature>
<feature type="compositionally biased region" description="Polar residues" evidence="1">
    <location>
        <begin position="884"/>
        <end position="897"/>
    </location>
</feature>
<name>A0A310SIA6_9HYME</name>
<feature type="compositionally biased region" description="Polar residues" evidence="1">
    <location>
        <begin position="2236"/>
        <end position="2255"/>
    </location>
</feature>
<feature type="compositionally biased region" description="Basic and acidic residues" evidence="1">
    <location>
        <begin position="1739"/>
        <end position="1750"/>
    </location>
</feature>
<feature type="compositionally biased region" description="Basic and acidic residues" evidence="1">
    <location>
        <begin position="2018"/>
        <end position="2039"/>
    </location>
</feature>
<feature type="region of interest" description="Disordered" evidence="1">
    <location>
        <begin position="809"/>
        <end position="855"/>
    </location>
</feature>
<keyword evidence="2" id="KW-0732">Signal</keyword>
<feature type="compositionally biased region" description="Basic and acidic residues" evidence="1">
    <location>
        <begin position="1653"/>
        <end position="1663"/>
    </location>
</feature>
<feature type="compositionally biased region" description="Basic and acidic residues" evidence="1">
    <location>
        <begin position="1632"/>
        <end position="1643"/>
    </location>
</feature>
<feature type="region of interest" description="Disordered" evidence="1">
    <location>
        <begin position="1092"/>
        <end position="1111"/>
    </location>
</feature>
<feature type="region of interest" description="Disordered" evidence="1">
    <location>
        <begin position="1349"/>
        <end position="1456"/>
    </location>
</feature>